<dbReference type="Pfam" id="PF17862">
    <property type="entry name" value="AAA_lid_3"/>
    <property type="match status" value="2"/>
</dbReference>
<dbReference type="InterPro" id="IPR009010">
    <property type="entry name" value="Asp_de-COase-like_dom_sf"/>
</dbReference>
<dbReference type="InterPro" id="IPR003593">
    <property type="entry name" value="AAA+_ATPase"/>
</dbReference>
<evidence type="ECO:0000256" key="2">
    <source>
        <dbReference type="ARBA" id="ARBA00022741"/>
    </source>
</evidence>
<organism evidence="6 7">
    <name type="scientific">Haloplanus salinus</name>
    <dbReference type="NCBI Taxonomy" id="1126245"/>
    <lineage>
        <taxon>Archaea</taxon>
        <taxon>Methanobacteriati</taxon>
        <taxon>Methanobacteriota</taxon>
        <taxon>Stenosarchaea group</taxon>
        <taxon>Halobacteria</taxon>
        <taxon>Halobacteriales</taxon>
        <taxon>Haloferacaceae</taxon>
        <taxon>Haloplanus</taxon>
    </lineage>
</organism>
<keyword evidence="7" id="KW-1185">Reference proteome</keyword>
<evidence type="ECO:0000313" key="7">
    <source>
        <dbReference type="Proteomes" id="UP000252189"/>
    </source>
</evidence>
<dbReference type="PANTHER" id="PTHR23077:SF171">
    <property type="entry name" value="NUCLEAR VALOSIN-CONTAINING PROTEIN-LIKE"/>
    <property type="match status" value="1"/>
</dbReference>
<dbReference type="SUPFAM" id="SSF52540">
    <property type="entry name" value="P-loop containing nucleoside triphosphate hydrolases"/>
    <property type="match status" value="2"/>
</dbReference>
<evidence type="ECO:0000259" key="5">
    <source>
        <dbReference type="SMART" id="SM01072"/>
    </source>
</evidence>
<gene>
    <name evidence="6" type="ORF">DU504_04395</name>
</gene>
<dbReference type="InterPro" id="IPR041569">
    <property type="entry name" value="AAA_lid_3"/>
</dbReference>
<reference evidence="6 7" key="1">
    <citation type="submission" date="2018-07" db="EMBL/GenBank/DDBJ databases">
        <title>Genome sequences of Haloplanus salinus JCM 18368T.</title>
        <authorList>
            <person name="Kim Y.B."/>
            <person name="Roh S.W."/>
        </authorList>
    </citation>
    <scope>NUCLEOTIDE SEQUENCE [LARGE SCALE GENOMIC DNA]</scope>
    <source>
        <strain evidence="6 7">JCM 18368</strain>
    </source>
</reference>
<dbReference type="InterPro" id="IPR003959">
    <property type="entry name" value="ATPase_AAA_core"/>
</dbReference>
<dbReference type="GO" id="GO:0005524">
    <property type="term" value="F:ATP binding"/>
    <property type="evidence" value="ECO:0007669"/>
    <property type="project" value="UniProtKB-KW"/>
</dbReference>
<keyword evidence="3" id="KW-0067">ATP-binding</keyword>
<dbReference type="InterPro" id="IPR027417">
    <property type="entry name" value="P-loop_NTPase"/>
</dbReference>
<dbReference type="SMART" id="SM00382">
    <property type="entry name" value="AAA"/>
    <property type="match status" value="2"/>
</dbReference>
<feature type="domain" description="AAA+ ATPase" evidence="4">
    <location>
        <begin position="454"/>
        <end position="590"/>
    </location>
</feature>
<dbReference type="GO" id="GO:0016887">
    <property type="term" value="F:ATP hydrolysis activity"/>
    <property type="evidence" value="ECO:0007669"/>
    <property type="project" value="InterPro"/>
</dbReference>
<accession>A0A368N906</accession>
<dbReference type="PROSITE" id="PS00674">
    <property type="entry name" value="AAA"/>
    <property type="match status" value="1"/>
</dbReference>
<dbReference type="AlphaFoldDB" id="A0A368N906"/>
<evidence type="ECO:0000256" key="3">
    <source>
        <dbReference type="ARBA" id="ARBA00022840"/>
    </source>
</evidence>
<keyword evidence="1" id="KW-0677">Repeat</keyword>
<dbReference type="Pfam" id="PF00004">
    <property type="entry name" value="AAA"/>
    <property type="match status" value="2"/>
</dbReference>
<evidence type="ECO:0000256" key="1">
    <source>
        <dbReference type="ARBA" id="ARBA00022737"/>
    </source>
</evidence>
<dbReference type="FunFam" id="3.40.50.300:FF:000018">
    <property type="entry name" value="Cell division control 48"/>
    <property type="match status" value="1"/>
</dbReference>
<keyword evidence="2" id="KW-0547">Nucleotide-binding</keyword>
<dbReference type="Pfam" id="PF02933">
    <property type="entry name" value="CDC48_2"/>
    <property type="match status" value="1"/>
</dbReference>
<dbReference type="OrthoDB" id="307733at2157"/>
<dbReference type="SUPFAM" id="SSF54585">
    <property type="entry name" value="Cdc48 domain 2-like"/>
    <property type="match status" value="1"/>
</dbReference>
<dbReference type="EMBL" id="QPHM01000001">
    <property type="protein sequence ID" value="RCU46610.1"/>
    <property type="molecule type" value="Genomic_DNA"/>
</dbReference>
<dbReference type="InterPro" id="IPR003960">
    <property type="entry name" value="ATPase_AAA_CS"/>
</dbReference>
<dbReference type="Gene3D" id="1.10.8.60">
    <property type="match status" value="2"/>
</dbReference>
<sequence length="677" mass="70720">MTTQLSIAADGDGTWAVAGDAVRFAPATRRQVGADAGDTVRIEGGATTVATVGEDCHDLPDGTVLVGEAVGRNVEAGDGSTVAVDPVSPVPARTVTVRPLASSLDGSPDALARALVGRPLTIDDRVDARLFGGSVVVSLVVVDLDPSGPAVVTPETTLDVRERSDGAPPSTPSGRVAGLNDERARLRRLVVDPLSKAYARVGARTPAGVLVHGPPGTGKSLLVRRVAADAAITVHDVPPDDCARRSSLSTALREAANDAPAILFLEDLAVAAPDPDSGREARPTSQVGWLLDRVRDRDEVVVVGETAHPDEVDPALRRGGRFDAEVRVGVPDRPARREILACHAADVRLAADVDLDAVAARTHGYTGADLEALLVDAATRAVARGDDDPVVASRDVSAALDAVGPSTLRDVTVERPSVTYRDVGGLTEAKREVIRTVEWPLRYPALFERLSATAPTGVLLYGPPGTGKTMLAKAVANSTDANFLAVDGPELMDRYVGESERGVREVFERARRTAPSIVFLDELDAFAPARRETDTGAAERVVSQLLTELDGLSARGDVAVLGATNRVDAVDPALLRPGRIERRVAVPLPDEAARAEILAVLLDDVPTRDVDTAAVAAETAGYSGSDLAGVVREAALLAMEAHLRTESSTGALDGLVVESAHLERAVQNTRPSTDDAA</sequence>
<dbReference type="PANTHER" id="PTHR23077">
    <property type="entry name" value="AAA-FAMILY ATPASE"/>
    <property type="match status" value="1"/>
</dbReference>
<dbReference type="RefSeq" id="WP_114448164.1">
    <property type="nucleotide sequence ID" value="NZ_QPHM01000001.1"/>
</dbReference>
<dbReference type="SUPFAM" id="SSF50692">
    <property type="entry name" value="ADC-like"/>
    <property type="match status" value="1"/>
</dbReference>
<evidence type="ECO:0000313" key="6">
    <source>
        <dbReference type="EMBL" id="RCU46610.1"/>
    </source>
</evidence>
<proteinExistence type="predicted"/>
<dbReference type="InterPro" id="IPR050168">
    <property type="entry name" value="AAA_ATPase_domain"/>
</dbReference>
<evidence type="ECO:0000259" key="4">
    <source>
        <dbReference type="SMART" id="SM00382"/>
    </source>
</evidence>
<dbReference type="Proteomes" id="UP000252189">
    <property type="component" value="Unassembled WGS sequence"/>
</dbReference>
<dbReference type="Gene3D" id="3.40.50.300">
    <property type="entry name" value="P-loop containing nucleotide triphosphate hydrolases"/>
    <property type="match status" value="2"/>
</dbReference>
<feature type="domain" description="CDC48" evidence="5">
    <location>
        <begin position="103"/>
        <end position="167"/>
    </location>
</feature>
<comment type="caution">
    <text evidence="6">The sequence shown here is derived from an EMBL/GenBank/DDBJ whole genome shotgun (WGS) entry which is preliminary data.</text>
</comment>
<feature type="domain" description="AAA+ ATPase" evidence="4">
    <location>
        <begin position="205"/>
        <end position="332"/>
    </location>
</feature>
<dbReference type="InterPro" id="IPR029067">
    <property type="entry name" value="CDC48_domain_2-like_sf"/>
</dbReference>
<dbReference type="SMART" id="SM01072">
    <property type="entry name" value="CDC48_2"/>
    <property type="match status" value="1"/>
</dbReference>
<protein>
    <submittedName>
        <fullName evidence="6">AAA family ATPase</fullName>
    </submittedName>
</protein>
<name>A0A368N906_9EURY</name>
<dbReference type="InterPro" id="IPR004201">
    <property type="entry name" value="Cdc48_dom2"/>
</dbReference>